<dbReference type="AlphaFoldDB" id="A0A1X7BSL3"/>
<dbReference type="InterPro" id="IPR006442">
    <property type="entry name" value="Antitoxin_Phd/YefM"/>
</dbReference>
<proteinExistence type="inferred from homology"/>
<dbReference type="PANTHER" id="PTHR33713">
    <property type="entry name" value="ANTITOXIN YAFN-RELATED"/>
    <property type="match status" value="1"/>
</dbReference>
<dbReference type="Gene3D" id="3.40.1620.10">
    <property type="entry name" value="YefM-like domain"/>
    <property type="match status" value="1"/>
</dbReference>
<name>A0A1X7BSL3_9RHOB</name>
<dbReference type="OrthoDB" id="9802003at2"/>
<dbReference type="EMBL" id="FWXB01000008">
    <property type="protein sequence ID" value="SMC12597.1"/>
    <property type="molecule type" value="Genomic_DNA"/>
</dbReference>
<evidence type="ECO:0000313" key="3">
    <source>
        <dbReference type="EMBL" id="SMC12597.1"/>
    </source>
</evidence>
<dbReference type="InterPro" id="IPR051405">
    <property type="entry name" value="phD/YefM_antitoxin"/>
</dbReference>
<reference evidence="3 4" key="1">
    <citation type="submission" date="2017-03" db="EMBL/GenBank/DDBJ databases">
        <authorList>
            <person name="Afonso C.L."/>
            <person name="Miller P.J."/>
            <person name="Scott M.A."/>
            <person name="Spackman E."/>
            <person name="Goraichik I."/>
            <person name="Dimitrov K.M."/>
            <person name="Suarez D.L."/>
            <person name="Swayne D.E."/>
        </authorList>
    </citation>
    <scope>NUCLEOTIDE SEQUENCE [LARGE SCALE GENOMIC DNA]</scope>
    <source>
        <strain evidence="3 4">CECT 7745</strain>
    </source>
</reference>
<dbReference type="PANTHER" id="PTHR33713:SF6">
    <property type="entry name" value="ANTITOXIN YEFM"/>
    <property type="match status" value="1"/>
</dbReference>
<evidence type="ECO:0000256" key="2">
    <source>
        <dbReference type="RuleBase" id="RU362080"/>
    </source>
</evidence>
<evidence type="ECO:0000256" key="1">
    <source>
        <dbReference type="ARBA" id="ARBA00009981"/>
    </source>
</evidence>
<dbReference type="InterPro" id="IPR036165">
    <property type="entry name" value="YefM-like_sf"/>
</dbReference>
<dbReference type="NCBIfam" id="TIGR01552">
    <property type="entry name" value="phd_fam"/>
    <property type="match status" value="1"/>
</dbReference>
<dbReference type="SUPFAM" id="SSF143120">
    <property type="entry name" value="YefM-like"/>
    <property type="match status" value="1"/>
</dbReference>
<dbReference type="RefSeq" id="WP_085800548.1">
    <property type="nucleotide sequence ID" value="NZ_FWXB01000008.1"/>
</dbReference>
<comment type="function">
    <text evidence="2">Antitoxin component of a type II toxin-antitoxin (TA) system.</text>
</comment>
<organism evidence="3 4">
    <name type="scientific">Roseovarius aestuarii</name>
    <dbReference type="NCBI Taxonomy" id="475083"/>
    <lineage>
        <taxon>Bacteria</taxon>
        <taxon>Pseudomonadati</taxon>
        <taxon>Pseudomonadota</taxon>
        <taxon>Alphaproteobacteria</taxon>
        <taxon>Rhodobacterales</taxon>
        <taxon>Roseobacteraceae</taxon>
        <taxon>Roseovarius</taxon>
    </lineage>
</organism>
<protein>
    <recommendedName>
        <fullName evidence="2">Antitoxin</fullName>
    </recommendedName>
</protein>
<keyword evidence="4" id="KW-1185">Reference proteome</keyword>
<gene>
    <name evidence="3" type="primary">yefM</name>
    <name evidence="3" type="ORF">ROA7745_02425</name>
</gene>
<dbReference type="Proteomes" id="UP000193224">
    <property type="component" value="Unassembled WGS sequence"/>
</dbReference>
<accession>A0A1X7BSL3</accession>
<dbReference type="Pfam" id="PF02604">
    <property type="entry name" value="PhdYeFM_antitox"/>
    <property type="match status" value="1"/>
</dbReference>
<comment type="similarity">
    <text evidence="1 2">Belongs to the phD/YefM antitoxin family.</text>
</comment>
<evidence type="ECO:0000313" key="4">
    <source>
        <dbReference type="Proteomes" id="UP000193224"/>
    </source>
</evidence>
<sequence length="91" mass="10340">MKQAKLTELRRNLSTMLNAVNNDHEPLIVTRRRGKPVVMISLEDFEAMSRPATQVMASRDSARLLSSLTEVDEITFVANTPEEPEKHGQKY</sequence>